<keyword evidence="5 9" id="KW-0235">DNA replication</keyword>
<proteinExistence type="inferred from homology"/>
<comment type="similarity">
    <text evidence="2 9">Belongs to the RecF family.</text>
</comment>
<dbReference type="GO" id="GO:0005524">
    <property type="term" value="F:ATP binding"/>
    <property type="evidence" value="ECO:0007669"/>
    <property type="project" value="UniProtKB-UniRule"/>
</dbReference>
<keyword evidence="8 9" id="KW-0238">DNA-binding</keyword>
<feature type="binding site" evidence="9">
    <location>
        <begin position="29"/>
        <end position="36"/>
    </location>
    <ligand>
        <name>ATP</name>
        <dbReference type="ChEBI" id="CHEBI:30616"/>
    </ligand>
</feature>
<accession>A0A1G1W389</accession>
<dbReference type="GO" id="GO:0003697">
    <property type="term" value="F:single-stranded DNA binding"/>
    <property type="evidence" value="ECO:0007669"/>
    <property type="project" value="UniProtKB-UniRule"/>
</dbReference>
<keyword evidence="6 9" id="KW-0547">Nucleotide-binding</keyword>
<keyword evidence="4 9" id="KW-0963">Cytoplasm</keyword>
<dbReference type="InterPro" id="IPR027417">
    <property type="entry name" value="P-loop_NTPase"/>
</dbReference>
<feature type="domain" description="RecF/RecN/SMC N-terminal" evidence="10">
    <location>
        <begin position="1"/>
        <end position="340"/>
    </location>
</feature>
<evidence type="ECO:0000256" key="2">
    <source>
        <dbReference type="ARBA" id="ARBA00008016"/>
    </source>
</evidence>
<comment type="function">
    <text evidence="9">The RecF protein is involved in DNA metabolism; it is required for DNA replication and normal SOS inducibility. RecF binds preferentially to single-stranded, linear DNA. It also seems to bind ATP.</text>
</comment>
<dbReference type="GO" id="GO:0009432">
    <property type="term" value="P:SOS response"/>
    <property type="evidence" value="ECO:0007669"/>
    <property type="project" value="UniProtKB-UniRule"/>
</dbReference>
<reference evidence="11 12" key="1">
    <citation type="journal article" date="2016" name="Nat. Commun.">
        <title>Thousands of microbial genomes shed light on interconnected biogeochemical processes in an aquifer system.</title>
        <authorList>
            <person name="Anantharaman K."/>
            <person name="Brown C.T."/>
            <person name="Hug L.A."/>
            <person name="Sharon I."/>
            <person name="Castelle C.J."/>
            <person name="Probst A.J."/>
            <person name="Thomas B.C."/>
            <person name="Singh A."/>
            <person name="Wilkins M.J."/>
            <person name="Karaoz U."/>
            <person name="Brodie E.L."/>
            <person name="Williams K.H."/>
            <person name="Hubbard S.S."/>
            <person name="Banfield J.F."/>
        </authorList>
    </citation>
    <scope>NUCLEOTIDE SEQUENCE [LARGE SCALE GENOMIC DNA]</scope>
</reference>
<dbReference type="PROSITE" id="PS00617">
    <property type="entry name" value="RECF_1"/>
    <property type="match status" value="1"/>
</dbReference>
<keyword evidence="9" id="KW-0234">DNA repair</keyword>
<dbReference type="Pfam" id="PF02463">
    <property type="entry name" value="SMC_N"/>
    <property type="match status" value="1"/>
</dbReference>
<dbReference type="InterPro" id="IPR001238">
    <property type="entry name" value="DNA-binding_RecF"/>
</dbReference>
<dbReference type="GO" id="GO:0006260">
    <property type="term" value="P:DNA replication"/>
    <property type="evidence" value="ECO:0007669"/>
    <property type="project" value="UniProtKB-UniRule"/>
</dbReference>
<dbReference type="InterPro" id="IPR003395">
    <property type="entry name" value="RecF/RecN/SMC_N"/>
</dbReference>
<dbReference type="NCBIfam" id="TIGR00611">
    <property type="entry name" value="recf"/>
    <property type="match status" value="1"/>
</dbReference>
<dbReference type="HAMAP" id="MF_00365">
    <property type="entry name" value="RecF"/>
    <property type="match status" value="1"/>
</dbReference>
<keyword evidence="9" id="KW-0742">SOS response</keyword>
<dbReference type="InterPro" id="IPR042174">
    <property type="entry name" value="RecF_2"/>
</dbReference>
<dbReference type="AlphaFoldDB" id="A0A1G1W389"/>
<dbReference type="EMBL" id="MHCO01000054">
    <property type="protein sequence ID" value="OGY22145.1"/>
    <property type="molecule type" value="Genomic_DNA"/>
</dbReference>
<evidence type="ECO:0000256" key="3">
    <source>
        <dbReference type="ARBA" id="ARBA00020170"/>
    </source>
</evidence>
<comment type="caution">
    <text evidence="11">The sequence shown here is derived from an EMBL/GenBank/DDBJ whole genome shotgun (WGS) entry which is preliminary data.</text>
</comment>
<keyword evidence="9" id="KW-0227">DNA damage</keyword>
<name>A0A1G1W389_9BACT</name>
<dbReference type="Gene3D" id="3.40.50.300">
    <property type="entry name" value="P-loop containing nucleotide triphosphate hydrolases"/>
    <property type="match status" value="1"/>
</dbReference>
<dbReference type="GO" id="GO:0005737">
    <property type="term" value="C:cytoplasm"/>
    <property type="evidence" value="ECO:0007669"/>
    <property type="project" value="UniProtKB-SubCell"/>
</dbReference>
<evidence type="ECO:0000256" key="7">
    <source>
        <dbReference type="ARBA" id="ARBA00022840"/>
    </source>
</evidence>
<comment type="subcellular location">
    <subcellularLocation>
        <location evidence="1 9">Cytoplasm</location>
    </subcellularLocation>
</comment>
<dbReference type="SUPFAM" id="SSF52540">
    <property type="entry name" value="P-loop containing nucleoside triphosphate hydrolases"/>
    <property type="match status" value="1"/>
</dbReference>
<dbReference type="InterPro" id="IPR018078">
    <property type="entry name" value="DNA-binding_RecF_CS"/>
</dbReference>
<keyword evidence="7 9" id="KW-0067">ATP-binding</keyword>
<evidence type="ECO:0000256" key="8">
    <source>
        <dbReference type="ARBA" id="ARBA00023125"/>
    </source>
</evidence>
<evidence type="ECO:0000313" key="12">
    <source>
        <dbReference type="Proteomes" id="UP000178493"/>
    </source>
</evidence>
<dbReference type="PANTHER" id="PTHR32182:SF0">
    <property type="entry name" value="DNA REPLICATION AND REPAIR PROTEIN RECF"/>
    <property type="match status" value="1"/>
</dbReference>
<dbReference type="PANTHER" id="PTHR32182">
    <property type="entry name" value="DNA REPLICATION AND REPAIR PROTEIN RECF"/>
    <property type="match status" value="1"/>
</dbReference>
<evidence type="ECO:0000256" key="4">
    <source>
        <dbReference type="ARBA" id="ARBA00022490"/>
    </source>
</evidence>
<evidence type="ECO:0000256" key="1">
    <source>
        <dbReference type="ARBA" id="ARBA00004496"/>
    </source>
</evidence>
<evidence type="ECO:0000256" key="5">
    <source>
        <dbReference type="ARBA" id="ARBA00022705"/>
    </source>
</evidence>
<organism evidence="11 12">
    <name type="scientific">Candidatus Woykebacteria bacterium GWB1_45_5</name>
    <dbReference type="NCBI Taxonomy" id="1802592"/>
    <lineage>
        <taxon>Bacteria</taxon>
        <taxon>Candidatus Woykeibacteriota</taxon>
    </lineage>
</organism>
<dbReference type="Proteomes" id="UP000178493">
    <property type="component" value="Unassembled WGS sequence"/>
</dbReference>
<dbReference type="GO" id="GO:0006302">
    <property type="term" value="P:double-strand break repair"/>
    <property type="evidence" value="ECO:0007669"/>
    <property type="project" value="TreeGrafter"/>
</dbReference>
<dbReference type="Gene3D" id="1.20.1050.90">
    <property type="entry name" value="RecF/RecN/SMC, N-terminal domain"/>
    <property type="match status" value="1"/>
</dbReference>
<evidence type="ECO:0000259" key="10">
    <source>
        <dbReference type="Pfam" id="PF02463"/>
    </source>
</evidence>
<evidence type="ECO:0000256" key="6">
    <source>
        <dbReference type="ARBA" id="ARBA00022741"/>
    </source>
</evidence>
<protein>
    <recommendedName>
        <fullName evidence="3 9">DNA replication and repair protein RecF</fullName>
    </recommendedName>
</protein>
<evidence type="ECO:0000313" key="11">
    <source>
        <dbReference type="EMBL" id="OGY22145.1"/>
    </source>
</evidence>
<evidence type="ECO:0000256" key="9">
    <source>
        <dbReference type="HAMAP-Rule" id="MF_00365"/>
    </source>
</evidence>
<gene>
    <name evidence="9" type="primary">recF</name>
    <name evidence="11" type="ORF">A2126_04390</name>
</gene>
<dbReference type="GO" id="GO:0000731">
    <property type="term" value="P:DNA synthesis involved in DNA repair"/>
    <property type="evidence" value="ECO:0007669"/>
    <property type="project" value="TreeGrafter"/>
</dbReference>
<sequence length="362" mass="40783">MLKGLSVRNFRNLSIPKLNLSSGRTILVGENGQGKTNLLEAVYLLAYAKPLRGTKEEAINWQEDEAAIFGETEGSKIQITLRRSHETGVFINNKPRAVSALFGKFLTVIFYPQEIELITGPPSLRRNFLDRLIATVDKDYLLNLISYQRALSHKNRLLKERAEATNLEVWDKQLASLGSRIWLVREEALSTLNQIFKLESTRLVGKPLSLEYKNPVAGVTTKEAENIFLRKLAAQKELERQYLVTIFGPHRDDFRIIVEETRNKSIIEKDLSTFGSRGEQRQGAILLKLASAKFFGRDLHQTATLLLDDVASELDANNRQLLLTNLPANQAIITTTSLESLPEGIKRKATIFTIKEGKVLAN</sequence>